<protein>
    <submittedName>
        <fullName evidence="2">Alpha/beta fold hydrolase</fullName>
    </submittedName>
</protein>
<evidence type="ECO:0000313" key="2">
    <source>
        <dbReference type="EMBL" id="MBM7123379.1"/>
    </source>
</evidence>
<dbReference type="SUPFAM" id="SSF53474">
    <property type="entry name" value="alpha/beta-Hydrolases"/>
    <property type="match status" value="1"/>
</dbReference>
<keyword evidence="2" id="KW-0378">Hydrolase</keyword>
<dbReference type="Proteomes" id="UP001430065">
    <property type="component" value="Unassembled WGS sequence"/>
</dbReference>
<dbReference type="InterPro" id="IPR050266">
    <property type="entry name" value="AB_hydrolase_sf"/>
</dbReference>
<dbReference type="InterPro" id="IPR000073">
    <property type="entry name" value="AB_hydrolase_1"/>
</dbReference>
<accession>A0ABS2JXN2</accession>
<dbReference type="PANTHER" id="PTHR43798">
    <property type="entry name" value="MONOACYLGLYCEROL LIPASE"/>
    <property type="match status" value="1"/>
</dbReference>
<dbReference type="InterPro" id="IPR029058">
    <property type="entry name" value="AB_hydrolase_fold"/>
</dbReference>
<keyword evidence="3" id="KW-1185">Reference proteome</keyword>
<organism evidence="2 3">
    <name type="scientific">Dyella kyungheensis</name>
    <dbReference type="NCBI Taxonomy" id="1242174"/>
    <lineage>
        <taxon>Bacteria</taxon>
        <taxon>Pseudomonadati</taxon>
        <taxon>Pseudomonadota</taxon>
        <taxon>Gammaproteobacteria</taxon>
        <taxon>Lysobacterales</taxon>
        <taxon>Rhodanobacteraceae</taxon>
        <taxon>Dyella</taxon>
    </lineage>
</organism>
<proteinExistence type="predicted"/>
<reference evidence="2 3" key="1">
    <citation type="submission" date="2020-10" db="EMBL/GenBank/DDBJ databases">
        <title>Phylogeny of dyella-like bacteria.</title>
        <authorList>
            <person name="Fu J."/>
        </authorList>
    </citation>
    <scope>NUCLEOTIDE SEQUENCE [LARGE SCALE GENOMIC DNA]</scope>
    <source>
        <strain evidence="2 3">THG-B117</strain>
    </source>
</reference>
<evidence type="ECO:0000259" key="1">
    <source>
        <dbReference type="Pfam" id="PF00561"/>
    </source>
</evidence>
<comment type="caution">
    <text evidence="2">The sequence shown here is derived from an EMBL/GenBank/DDBJ whole genome shotgun (WGS) entry which is preliminary data.</text>
</comment>
<name>A0ABS2JXN2_9GAMM</name>
<dbReference type="GO" id="GO:0016787">
    <property type="term" value="F:hydrolase activity"/>
    <property type="evidence" value="ECO:0007669"/>
    <property type="project" value="UniProtKB-KW"/>
</dbReference>
<dbReference type="Pfam" id="PF00561">
    <property type="entry name" value="Abhydrolase_1"/>
    <property type="match status" value="1"/>
</dbReference>
<dbReference type="PANTHER" id="PTHR43798:SF33">
    <property type="entry name" value="HYDROLASE, PUTATIVE (AFU_ORTHOLOGUE AFUA_2G14860)-RELATED"/>
    <property type="match status" value="1"/>
</dbReference>
<feature type="domain" description="AB hydrolase-1" evidence="1">
    <location>
        <begin position="50"/>
        <end position="312"/>
    </location>
</feature>
<gene>
    <name evidence="2" type="ORF">ISP20_19605</name>
</gene>
<sequence>MLVSMLLTLAASANPQPAALETTLLDIPGTRGELLALHCVSPEKGSGKAILFIHGASFPTRLASGFEFAPGDSWLHAAARHGYLACGLDFLGFGDSSRPRAMQGDRNDAPPVMRGTQAAEQIALAVDYLHAERNISTLHVVAHSWGTVPAARFAAMHSGELVSLTLFGPIVPIASASKEQDDYGAWWSITAPERLEQLHYKSMLPPDLHLLEPAVEQNWAAAFSKSAPHAPTDAAGVLRIPSGPSADIHDARLGIYPYRAADVRVPVFVVYGSYDNIVNDQTAAPFLSRFVHSPLRWQLHIDDGTHVMHLEKARRSLYESVNAFVQAAESMGH</sequence>
<evidence type="ECO:0000313" key="3">
    <source>
        <dbReference type="Proteomes" id="UP001430065"/>
    </source>
</evidence>
<dbReference type="EMBL" id="JADIKC010000011">
    <property type="protein sequence ID" value="MBM7123379.1"/>
    <property type="molecule type" value="Genomic_DNA"/>
</dbReference>
<dbReference type="Gene3D" id="3.40.50.1820">
    <property type="entry name" value="alpha/beta hydrolase"/>
    <property type="match status" value="1"/>
</dbReference>
<dbReference type="RefSeq" id="WP_204637832.1">
    <property type="nucleotide sequence ID" value="NZ_JADIKC010000011.1"/>
</dbReference>